<dbReference type="RefSeq" id="WP_209848030.1">
    <property type="nucleotide sequence ID" value="NZ_CBCRVE010000003.1"/>
</dbReference>
<dbReference type="EC" id="3.2.2.20" evidence="1"/>
<dbReference type="InterPro" id="IPR052891">
    <property type="entry name" value="DNA-3mA_glycosylase"/>
</dbReference>
<dbReference type="EMBL" id="JAGGKP010000002">
    <property type="protein sequence ID" value="MBP1936816.1"/>
    <property type="molecule type" value="Genomic_DNA"/>
</dbReference>
<keyword evidence="1" id="KW-0326">Glycosidase</keyword>
<reference evidence="1 2" key="1">
    <citation type="submission" date="2021-03" db="EMBL/GenBank/DDBJ databases">
        <title>Genomic Encyclopedia of Type Strains, Phase IV (KMG-IV): sequencing the most valuable type-strain genomes for metagenomic binning, comparative biology and taxonomic classification.</title>
        <authorList>
            <person name="Goeker M."/>
        </authorList>
    </citation>
    <scope>NUCLEOTIDE SEQUENCE [LARGE SCALE GENOMIC DNA]</scope>
    <source>
        <strain evidence="1 2">DSM 23491</strain>
    </source>
</reference>
<dbReference type="Proteomes" id="UP001519273">
    <property type="component" value="Unassembled WGS sequence"/>
</dbReference>
<dbReference type="InterPro" id="IPR005019">
    <property type="entry name" value="Adenine_glyco"/>
</dbReference>
<comment type="caution">
    <text evidence="1">The sequence shown here is derived from an EMBL/GenBank/DDBJ whole genome shotgun (WGS) entry which is preliminary data.</text>
</comment>
<dbReference type="NCBIfam" id="TIGR00624">
    <property type="entry name" value="tag"/>
    <property type="match status" value="1"/>
</dbReference>
<name>A0ABS4H2Y0_9BACL</name>
<dbReference type="GO" id="GO:0008725">
    <property type="term" value="F:DNA-3-methyladenine glycosylase activity"/>
    <property type="evidence" value="ECO:0007669"/>
    <property type="project" value="UniProtKB-EC"/>
</dbReference>
<sequence>MDKIRCGWVNQDPLYIAYHDEEWGKPLYDEQKLFELLMLEGMQAGLSWYTILKKRENYRLAFNGFNPELIVKYDEHKIEELMNNEGIIRNRLKIGAIIQNAKVFLQIQKEEGSFAKYIWSFVGGTPKINHWRTLSEVPATTEISDQMSKALKKKGMKFVGSTICCAFMQASGMVNDHIADCFCSQK</sequence>
<gene>
    <name evidence="1" type="ORF">J2Z20_001697</name>
</gene>
<evidence type="ECO:0000313" key="2">
    <source>
        <dbReference type="Proteomes" id="UP001519273"/>
    </source>
</evidence>
<evidence type="ECO:0000313" key="1">
    <source>
        <dbReference type="EMBL" id="MBP1936816.1"/>
    </source>
</evidence>
<keyword evidence="2" id="KW-1185">Reference proteome</keyword>
<dbReference type="PANTHER" id="PTHR30037">
    <property type="entry name" value="DNA-3-METHYLADENINE GLYCOSYLASE 1"/>
    <property type="match status" value="1"/>
</dbReference>
<dbReference type="Gene3D" id="1.10.340.30">
    <property type="entry name" value="Hypothetical protein, domain 2"/>
    <property type="match status" value="1"/>
</dbReference>
<dbReference type="SUPFAM" id="SSF48150">
    <property type="entry name" value="DNA-glycosylase"/>
    <property type="match status" value="1"/>
</dbReference>
<dbReference type="InterPro" id="IPR004597">
    <property type="entry name" value="Tag"/>
</dbReference>
<dbReference type="PANTHER" id="PTHR30037:SF4">
    <property type="entry name" value="DNA-3-METHYLADENINE GLYCOSYLASE I"/>
    <property type="match status" value="1"/>
</dbReference>
<protein>
    <submittedName>
        <fullName evidence="1">DNA-3-methyladenine glycosylase I</fullName>
        <ecNumber evidence="1">3.2.2.20</ecNumber>
    </submittedName>
</protein>
<organism evidence="1 2">
    <name type="scientific">Paenibacillus sediminis</name>
    <dbReference type="NCBI Taxonomy" id="664909"/>
    <lineage>
        <taxon>Bacteria</taxon>
        <taxon>Bacillati</taxon>
        <taxon>Bacillota</taxon>
        <taxon>Bacilli</taxon>
        <taxon>Bacillales</taxon>
        <taxon>Paenibacillaceae</taxon>
        <taxon>Paenibacillus</taxon>
    </lineage>
</organism>
<dbReference type="InterPro" id="IPR011257">
    <property type="entry name" value="DNA_glycosylase"/>
</dbReference>
<keyword evidence="1" id="KW-0378">Hydrolase</keyword>
<proteinExistence type="predicted"/>
<accession>A0ABS4H2Y0</accession>
<dbReference type="Pfam" id="PF03352">
    <property type="entry name" value="Adenine_glyco"/>
    <property type="match status" value="1"/>
</dbReference>